<accession>A0ABW4K559</accession>
<name>A0ABW4K559_9HYPH</name>
<dbReference type="RefSeq" id="WP_378798143.1">
    <property type="nucleotide sequence ID" value="NZ_JBHUER010000004.1"/>
</dbReference>
<dbReference type="PANTHER" id="PTHR33570">
    <property type="entry name" value="4-CARBOXYMUCONOLACTONE DECARBOXYLASE FAMILY PROTEIN"/>
    <property type="match status" value="1"/>
</dbReference>
<dbReference type="SUPFAM" id="SSF69118">
    <property type="entry name" value="AhpD-like"/>
    <property type="match status" value="1"/>
</dbReference>
<sequence>MTDEPSDAQESRQESRHARGLRMLKAIHPQVGERVVDGVAAVSPDLARCLVEFPFGDVYARPGLDLRSRQIATIAALVTLGGAERQLKWHVRGGLNVGLNRDEILEVIQQMTIYAGFPRALNALTAAQEVFEEIEAEAAEEARQDDS</sequence>
<dbReference type="PANTHER" id="PTHR33570:SF10">
    <property type="entry name" value="GAMMA-CARBOXYMUCONOLACTONE DECARBOXYLASE"/>
    <property type="match status" value="1"/>
</dbReference>
<dbReference type="Pfam" id="PF02627">
    <property type="entry name" value="CMD"/>
    <property type="match status" value="1"/>
</dbReference>
<keyword evidence="3" id="KW-1185">Reference proteome</keyword>
<dbReference type="Gene3D" id="1.20.1290.10">
    <property type="entry name" value="AhpD-like"/>
    <property type="match status" value="1"/>
</dbReference>
<comment type="caution">
    <text evidence="2">The sequence shown here is derived from an EMBL/GenBank/DDBJ whole genome shotgun (WGS) entry which is preliminary data.</text>
</comment>
<dbReference type="Proteomes" id="UP001597308">
    <property type="component" value="Unassembled WGS sequence"/>
</dbReference>
<evidence type="ECO:0000259" key="1">
    <source>
        <dbReference type="Pfam" id="PF02627"/>
    </source>
</evidence>
<organism evidence="2 3">
    <name type="scientific">Methylopila henanensis</name>
    <dbReference type="NCBI Taxonomy" id="873516"/>
    <lineage>
        <taxon>Bacteria</taxon>
        <taxon>Pseudomonadati</taxon>
        <taxon>Pseudomonadota</taxon>
        <taxon>Alphaproteobacteria</taxon>
        <taxon>Hyphomicrobiales</taxon>
        <taxon>Methylopilaceae</taxon>
        <taxon>Methylopila</taxon>
    </lineage>
</organism>
<dbReference type="EMBL" id="JBHUER010000004">
    <property type="protein sequence ID" value="MFD1702646.1"/>
    <property type="molecule type" value="Genomic_DNA"/>
</dbReference>
<proteinExistence type="predicted"/>
<dbReference type="InterPro" id="IPR003779">
    <property type="entry name" value="CMD-like"/>
</dbReference>
<evidence type="ECO:0000313" key="3">
    <source>
        <dbReference type="Proteomes" id="UP001597308"/>
    </source>
</evidence>
<dbReference type="InterPro" id="IPR029032">
    <property type="entry name" value="AhpD-like"/>
</dbReference>
<dbReference type="InterPro" id="IPR052512">
    <property type="entry name" value="4CMD/NDH-1_regulator"/>
</dbReference>
<gene>
    <name evidence="2" type="ORF">ACFSCV_06470</name>
</gene>
<feature type="domain" description="Carboxymuconolactone decarboxylase-like" evidence="1">
    <location>
        <begin position="44"/>
        <end position="129"/>
    </location>
</feature>
<reference evidence="3" key="1">
    <citation type="journal article" date="2019" name="Int. J. Syst. Evol. Microbiol.">
        <title>The Global Catalogue of Microorganisms (GCM) 10K type strain sequencing project: providing services to taxonomists for standard genome sequencing and annotation.</title>
        <authorList>
            <consortium name="The Broad Institute Genomics Platform"/>
            <consortium name="The Broad Institute Genome Sequencing Center for Infectious Disease"/>
            <person name="Wu L."/>
            <person name="Ma J."/>
        </authorList>
    </citation>
    <scope>NUCLEOTIDE SEQUENCE [LARGE SCALE GENOMIC DNA]</scope>
    <source>
        <strain evidence="3">KCTC 23707</strain>
    </source>
</reference>
<protein>
    <submittedName>
        <fullName evidence="2">Carboxymuconolactone decarboxylase family protein</fullName>
    </submittedName>
</protein>
<evidence type="ECO:0000313" key="2">
    <source>
        <dbReference type="EMBL" id="MFD1702646.1"/>
    </source>
</evidence>